<dbReference type="EMBL" id="JACGCI010000113">
    <property type="protein sequence ID" value="KAF6744812.1"/>
    <property type="molecule type" value="Genomic_DNA"/>
</dbReference>
<comment type="caution">
    <text evidence="2">The sequence shown here is derived from an EMBL/GenBank/DDBJ whole genome shotgun (WGS) entry which is preliminary data.</text>
</comment>
<evidence type="ECO:0008006" key="4">
    <source>
        <dbReference type="Google" id="ProtNLM"/>
    </source>
</evidence>
<dbReference type="Proteomes" id="UP000521943">
    <property type="component" value="Unassembled WGS sequence"/>
</dbReference>
<keyword evidence="3" id="KW-1185">Reference proteome</keyword>
<dbReference type="AlphaFoldDB" id="A0A8H6LY26"/>
<name>A0A8H6LY26_9AGAR</name>
<evidence type="ECO:0000313" key="2">
    <source>
        <dbReference type="EMBL" id="KAF6744812.1"/>
    </source>
</evidence>
<keyword evidence="1" id="KW-0732">Signal</keyword>
<protein>
    <recommendedName>
        <fullName evidence="4">Secreted protein</fullName>
    </recommendedName>
</protein>
<feature type="chain" id="PRO_5034378504" description="Secreted protein" evidence="1">
    <location>
        <begin position="20"/>
        <end position="81"/>
    </location>
</feature>
<accession>A0A8H6LY26</accession>
<gene>
    <name evidence="2" type="ORF">DFP72DRAFT_927297</name>
</gene>
<sequence length="81" mass="8622">MYSCSGVPLSVAAFRSVLAVPVLAVARGACVKRADDRAPGDGCLDRRRGNGRETADAFGRACVCGQLGFTSGREAIEWWIF</sequence>
<feature type="signal peptide" evidence="1">
    <location>
        <begin position="1"/>
        <end position="19"/>
    </location>
</feature>
<evidence type="ECO:0000256" key="1">
    <source>
        <dbReference type="SAM" id="SignalP"/>
    </source>
</evidence>
<proteinExistence type="predicted"/>
<evidence type="ECO:0000313" key="3">
    <source>
        <dbReference type="Proteomes" id="UP000521943"/>
    </source>
</evidence>
<organism evidence="2 3">
    <name type="scientific">Ephemerocybe angulata</name>
    <dbReference type="NCBI Taxonomy" id="980116"/>
    <lineage>
        <taxon>Eukaryota</taxon>
        <taxon>Fungi</taxon>
        <taxon>Dikarya</taxon>
        <taxon>Basidiomycota</taxon>
        <taxon>Agaricomycotina</taxon>
        <taxon>Agaricomycetes</taxon>
        <taxon>Agaricomycetidae</taxon>
        <taxon>Agaricales</taxon>
        <taxon>Agaricineae</taxon>
        <taxon>Psathyrellaceae</taxon>
        <taxon>Ephemerocybe</taxon>
    </lineage>
</organism>
<reference evidence="2 3" key="1">
    <citation type="submission" date="2020-07" db="EMBL/GenBank/DDBJ databases">
        <title>Comparative genomics of pyrophilous fungi reveals a link between fire events and developmental genes.</title>
        <authorList>
            <consortium name="DOE Joint Genome Institute"/>
            <person name="Steindorff A.S."/>
            <person name="Carver A."/>
            <person name="Calhoun S."/>
            <person name="Stillman K."/>
            <person name="Liu H."/>
            <person name="Lipzen A."/>
            <person name="Pangilinan J."/>
            <person name="Labutti K."/>
            <person name="Bruns T.D."/>
            <person name="Grigoriev I.V."/>
        </authorList>
    </citation>
    <scope>NUCLEOTIDE SEQUENCE [LARGE SCALE GENOMIC DNA]</scope>
    <source>
        <strain evidence="2 3">CBS 144469</strain>
    </source>
</reference>